<evidence type="ECO:0000256" key="4">
    <source>
        <dbReference type="ARBA" id="ARBA00023163"/>
    </source>
</evidence>
<dbReference type="Gene3D" id="4.10.240.10">
    <property type="entry name" value="Zn(2)-C6 fungal-type DNA-binding domain"/>
    <property type="match status" value="1"/>
</dbReference>
<proteinExistence type="predicted"/>
<evidence type="ECO:0000256" key="3">
    <source>
        <dbReference type="ARBA" id="ARBA00023125"/>
    </source>
</evidence>
<evidence type="ECO:0000313" key="8">
    <source>
        <dbReference type="EMBL" id="KAF2667414.1"/>
    </source>
</evidence>
<dbReference type="EMBL" id="MU004237">
    <property type="protein sequence ID" value="KAF2667414.1"/>
    <property type="molecule type" value="Genomic_DNA"/>
</dbReference>
<dbReference type="GO" id="GO:0000981">
    <property type="term" value="F:DNA-binding transcription factor activity, RNA polymerase II-specific"/>
    <property type="evidence" value="ECO:0007669"/>
    <property type="project" value="InterPro"/>
</dbReference>
<feature type="domain" description="Zn(2)-C6 fungal-type" evidence="7">
    <location>
        <begin position="23"/>
        <end position="55"/>
    </location>
</feature>
<dbReference type="OrthoDB" id="5226580at2759"/>
<dbReference type="PANTHER" id="PTHR31845">
    <property type="entry name" value="FINGER DOMAIN PROTEIN, PUTATIVE-RELATED"/>
    <property type="match status" value="1"/>
</dbReference>
<dbReference type="GO" id="GO:0005634">
    <property type="term" value="C:nucleus"/>
    <property type="evidence" value="ECO:0007669"/>
    <property type="project" value="UniProtKB-SubCell"/>
</dbReference>
<protein>
    <recommendedName>
        <fullName evidence="7">Zn(2)-C6 fungal-type domain-containing protein</fullName>
    </recommendedName>
</protein>
<comment type="subcellular location">
    <subcellularLocation>
        <location evidence="1">Nucleus</location>
    </subcellularLocation>
</comment>
<sequence>MSSASMESTTTSLMCPAPRTSLACDNCRSRKARCLPSRKEGTCQRCLANRASCVFGVRKGPEKAPRSSSTVGGYQDARPPRSAKIDTRQQQSFDDDDILSDLFPKATPKKTAQPSLVTEFEKQHIKVLDDMFPSSTEDTDEHTGHESFKAQPRSSTPTPEQLKLIDESKVSLEQAERLLKKYSRMANVVPCVLLPGNWTKQSMLKDHPFLSLAIFSAMSTSQPYLNRRMDREFRRIIAEKVMVDQEKSLDILQGLLVYLCFYPMHINPRNTQVYHLIQMAVSLVEDFDITSADSGFTPKEIIDIKRAHLGCFYIACSFMSSKYRTMIVYTPYLASLATELNQSTYESDHILAFLFEMAAINNDLRNAKQAFLPENAPEYMPELDNTFLSYSAQINTAVASLSPQLLTYTPIVLAHLSVTMHLYAKCLSPPLHASRSQPISTPNPTAVARCIYATRDMLEAIITLEPTKYRDFSMPEWCRVIQTFVTIFMTLSHIPSIPNLDPAAIKEVLQFGRYIEILCFRMRELSVVDKDSSAPPDVFCLWESVLRIVRKKYGALAKDVGHSMSNSPSGNGSAGGSDRARSGMIRAPATLCPVVNGSLRQSDYWDVWTRSEEQGAMYGDMMMPGLEGVIPGDMGFPMPVTEGWEGMWSGDGGAGADAGAYGEHSGF</sequence>
<gene>
    <name evidence="8" type="ORF">BT63DRAFT_291386</name>
</gene>
<dbReference type="GO" id="GO:0008270">
    <property type="term" value="F:zinc ion binding"/>
    <property type="evidence" value="ECO:0007669"/>
    <property type="project" value="InterPro"/>
</dbReference>
<evidence type="ECO:0000259" key="7">
    <source>
        <dbReference type="PROSITE" id="PS50048"/>
    </source>
</evidence>
<keyword evidence="2" id="KW-0805">Transcription regulation</keyword>
<dbReference type="CDD" id="cd00067">
    <property type="entry name" value="GAL4"/>
    <property type="match status" value="1"/>
</dbReference>
<evidence type="ECO:0000256" key="2">
    <source>
        <dbReference type="ARBA" id="ARBA00023015"/>
    </source>
</evidence>
<dbReference type="SUPFAM" id="SSF57701">
    <property type="entry name" value="Zn2/Cys6 DNA-binding domain"/>
    <property type="match status" value="1"/>
</dbReference>
<dbReference type="SMART" id="SM00066">
    <property type="entry name" value="GAL4"/>
    <property type="match status" value="1"/>
</dbReference>
<keyword evidence="9" id="KW-1185">Reference proteome</keyword>
<dbReference type="GO" id="GO:0000976">
    <property type="term" value="F:transcription cis-regulatory region binding"/>
    <property type="evidence" value="ECO:0007669"/>
    <property type="project" value="TreeGrafter"/>
</dbReference>
<reference evidence="8" key="1">
    <citation type="journal article" date="2020" name="Stud. Mycol.">
        <title>101 Dothideomycetes genomes: a test case for predicting lifestyles and emergence of pathogens.</title>
        <authorList>
            <person name="Haridas S."/>
            <person name="Albert R."/>
            <person name="Binder M."/>
            <person name="Bloem J."/>
            <person name="Labutti K."/>
            <person name="Salamov A."/>
            <person name="Andreopoulos B."/>
            <person name="Baker S."/>
            <person name="Barry K."/>
            <person name="Bills G."/>
            <person name="Bluhm B."/>
            <person name="Cannon C."/>
            <person name="Castanera R."/>
            <person name="Culley D."/>
            <person name="Daum C."/>
            <person name="Ezra D."/>
            <person name="Gonzalez J."/>
            <person name="Henrissat B."/>
            <person name="Kuo A."/>
            <person name="Liang C."/>
            <person name="Lipzen A."/>
            <person name="Lutzoni F."/>
            <person name="Magnuson J."/>
            <person name="Mondo S."/>
            <person name="Nolan M."/>
            <person name="Ohm R."/>
            <person name="Pangilinan J."/>
            <person name="Park H.-J."/>
            <person name="Ramirez L."/>
            <person name="Alfaro M."/>
            <person name="Sun H."/>
            <person name="Tritt A."/>
            <person name="Yoshinaga Y."/>
            <person name="Zwiers L.-H."/>
            <person name="Turgeon B."/>
            <person name="Goodwin S."/>
            <person name="Spatafora J."/>
            <person name="Crous P."/>
            <person name="Grigoriev I."/>
        </authorList>
    </citation>
    <scope>NUCLEOTIDE SEQUENCE</scope>
    <source>
        <strain evidence="8">CBS 115976</strain>
    </source>
</reference>
<name>A0A6A6U941_9PEZI</name>
<evidence type="ECO:0000256" key="1">
    <source>
        <dbReference type="ARBA" id="ARBA00004123"/>
    </source>
</evidence>
<keyword evidence="3" id="KW-0238">DNA-binding</keyword>
<dbReference type="Pfam" id="PF00172">
    <property type="entry name" value="Zn_clus"/>
    <property type="match status" value="1"/>
</dbReference>
<dbReference type="PANTHER" id="PTHR31845:SF10">
    <property type="entry name" value="ZN(II)2CYS6 TRANSCRIPTION FACTOR (EUROFUNG)"/>
    <property type="match status" value="1"/>
</dbReference>
<dbReference type="PROSITE" id="PS50048">
    <property type="entry name" value="ZN2_CY6_FUNGAL_2"/>
    <property type="match status" value="1"/>
</dbReference>
<accession>A0A6A6U941</accession>
<feature type="region of interest" description="Disordered" evidence="6">
    <location>
        <begin position="133"/>
        <end position="162"/>
    </location>
</feature>
<evidence type="ECO:0000313" key="9">
    <source>
        <dbReference type="Proteomes" id="UP000799302"/>
    </source>
</evidence>
<dbReference type="InterPro" id="IPR051089">
    <property type="entry name" value="prtT"/>
</dbReference>
<feature type="region of interest" description="Disordered" evidence="6">
    <location>
        <begin position="58"/>
        <end position="96"/>
    </location>
</feature>
<dbReference type="InterPro" id="IPR036864">
    <property type="entry name" value="Zn2-C6_fun-type_DNA-bd_sf"/>
</dbReference>
<dbReference type="AlphaFoldDB" id="A0A6A6U941"/>
<keyword evidence="4" id="KW-0804">Transcription</keyword>
<evidence type="ECO:0000256" key="6">
    <source>
        <dbReference type="SAM" id="MobiDB-lite"/>
    </source>
</evidence>
<dbReference type="PROSITE" id="PS00463">
    <property type="entry name" value="ZN2_CY6_FUNGAL_1"/>
    <property type="match status" value="1"/>
</dbReference>
<keyword evidence="5" id="KW-0539">Nucleus</keyword>
<dbReference type="InterPro" id="IPR001138">
    <property type="entry name" value="Zn2Cys6_DnaBD"/>
</dbReference>
<organism evidence="8 9">
    <name type="scientific">Microthyrium microscopicum</name>
    <dbReference type="NCBI Taxonomy" id="703497"/>
    <lineage>
        <taxon>Eukaryota</taxon>
        <taxon>Fungi</taxon>
        <taxon>Dikarya</taxon>
        <taxon>Ascomycota</taxon>
        <taxon>Pezizomycotina</taxon>
        <taxon>Dothideomycetes</taxon>
        <taxon>Dothideomycetes incertae sedis</taxon>
        <taxon>Microthyriales</taxon>
        <taxon>Microthyriaceae</taxon>
        <taxon>Microthyrium</taxon>
    </lineage>
</organism>
<dbReference type="Proteomes" id="UP000799302">
    <property type="component" value="Unassembled WGS sequence"/>
</dbReference>
<evidence type="ECO:0000256" key="5">
    <source>
        <dbReference type="ARBA" id="ARBA00023242"/>
    </source>
</evidence>